<evidence type="ECO:0000313" key="3">
    <source>
        <dbReference type="Proteomes" id="UP000609121"/>
    </source>
</evidence>
<accession>A0A8J6Z0U9</accession>
<organism evidence="2 3">
    <name type="scientific">Mangrovicoccus algicola</name>
    <dbReference type="NCBI Taxonomy" id="2771008"/>
    <lineage>
        <taxon>Bacteria</taxon>
        <taxon>Pseudomonadati</taxon>
        <taxon>Pseudomonadota</taxon>
        <taxon>Alphaproteobacteria</taxon>
        <taxon>Rhodobacterales</taxon>
        <taxon>Paracoccaceae</taxon>
        <taxon>Mangrovicoccus</taxon>
    </lineage>
</organism>
<protein>
    <submittedName>
        <fullName evidence="2">Uncharacterized protein</fullName>
    </submittedName>
</protein>
<name>A0A8J6Z0U9_9RHOB</name>
<evidence type="ECO:0000256" key="1">
    <source>
        <dbReference type="SAM" id="Phobius"/>
    </source>
</evidence>
<reference evidence="2" key="1">
    <citation type="submission" date="2020-09" db="EMBL/GenBank/DDBJ databases">
        <title>A novel bacterium of genus Mangrovicoccus, isolated from South China Sea.</title>
        <authorList>
            <person name="Huang H."/>
            <person name="Mo K."/>
            <person name="Hu Y."/>
        </authorList>
    </citation>
    <scope>NUCLEOTIDE SEQUENCE</scope>
    <source>
        <strain evidence="2">HB182678</strain>
    </source>
</reference>
<comment type="caution">
    <text evidence="2">The sequence shown here is derived from an EMBL/GenBank/DDBJ whole genome shotgun (WGS) entry which is preliminary data.</text>
</comment>
<evidence type="ECO:0000313" key="2">
    <source>
        <dbReference type="EMBL" id="MBE3639396.1"/>
    </source>
</evidence>
<dbReference type="RefSeq" id="WP_193184041.1">
    <property type="nucleotide sequence ID" value="NZ_JACVXA010000046.1"/>
</dbReference>
<dbReference type="EMBL" id="JACVXA010000046">
    <property type="protein sequence ID" value="MBE3639396.1"/>
    <property type="molecule type" value="Genomic_DNA"/>
</dbReference>
<dbReference type="AlphaFoldDB" id="A0A8J6Z0U9"/>
<proteinExistence type="predicted"/>
<gene>
    <name evidence="2" type="ORF">ICN82_14440</name>
</gene>
<sequence>MDIPRRAGLAALAALAANGLYLLFSAVLGLLVAALVGAALGYALRGGGGAGIAQGGARLARRAPAPAVPTPPSEFTAAVEELRRLARRCEPEARAPLLRIARHLSVLSRAELPDTETRREREIAEELRAGLSLLRRRGGTVAPEAVAPLLALAETLERASAEARRTREHAFAGQVRALVSDLRPD</sequence>
<feature type="transmembrane region" description="Helical" evidence="1">
    <location>
        <begin position="20"/>
        <end position="44"/>
    </location>
</feature>
<keyword evidence="1" id="KW-1133">Transmembrane helix</keyword>
<keyword evidence="3" id="KW-1185">Reference proteome</keyword>
<keyword evidence="1" id="KW-0812">Transmembrane</keyword>
<keyword evidence="1" id="KW-0472">Membrane</keyword>
<dbReference type="Proteomes" id="UP000609121">
    <property type="component" value="Unassembled WGS sequence"/>
</dbReference>